<evidence type="ECO:0000313" key="3">
    <source>
        <dbReference type="EMBL" id="OSJ18583.1"/>
    </source>
</evidence>
<dbReference type="Proteomes" id="UP000193553">
    <property type="component" value="Unassembled WGS sequence"/>
</dbReference>
<organism evidence="3 4">
    <name type="scientific">Bradyrhizobium canariense</name>
    <dbReference type="NCBI Taxonomy" id="255045"/>
    <lineage>
        <taxon>Bacteria</taxon>
        <taxon>Pseudomonadati</taxon>
        <taxon>Pseudomonadota</taxon>
        <taxon>Alphaproteobacteria</taxon>
        <taxon>Hyphomicrobiales</taxon>
        <taxon>Nitrobacteraceae</taxon>
        <taxon>Bradyrhizobium</taxon>
    </lineage>
</organism>
<dbReference type="PIRSF" id="PIRSF017082">
    <property type="entry name" value="YflP"/>
    <property type="match status" value="1"/>
</dbReference>
<proteinExistence type="inferred from homology"/>
<dbReference type="EMBL" id="NAFI01000127">
    <property type="protein sequence ID" value="OSJ18583.1"/>
    <property type="molecule type" value="Genomic_DNA"/>
</dbReference>
<dbReference type="Gene3D" id="3.40.190.10">
    <property type="entry name" value="Periplasmic binding protein-like II"/>
    <property type="match status" value="1"/>
</dbReference>
<dbReference type="InterPro" id="IPR005064">
    <property type="entry name" value="BUG"/>
</dbReference>
<accession>A0A1X3HF73</accession>
<keyword evidence="2" id="KW-0732">Signal</keyword>
<dbReference type="InterPro" id="IPR042100">
    <property type="entry name" value="Bug_dom1"/>
</dbReference>
<dbReference type="Pfam" id="PF03401">
    <property type="entry name" value="TctC"/>
    <property type="match status" value="1"/>
</dbReference>
<dbReference type="OrthoDB" id="8248534at2"/>
<evidence type="ECO:0000313" key="4">
    <source>
        <dbReference type="Proteomes" id="UP000193553"/>
    </source>
</evidence>
<dbReference type="Gene3D" id="3.40.190.150">
    <property type="entry name" value="Bordetella uptake gene, domain 1"/>
    <property type="match status" value="1"/>
</dbReference>
<feature type="chain" id="PRO_5011906158" description="Tripartite-type tricarboxylate transporter, receptor component TctC" evidence="2">
    <location>
        <begin position="18"/>
        <end position="320"/>
    </location>
</feature>
<feature type="signal peptide" evidence="2">
    <location>
        <begin position="1"/>
        <end position="17"/>
    </location>
</feature>
<dbReference type="AlphaFoldDB" id="A0A1X3HF73"/>
<dbReference type="RefSeq" id="WP_085357343.1">
    <property type="nucleotide sequence ID" value="NZ_NAFD01000136.1"/>
</dbReference>
<evidence type="ECO:0000256" key="2">
    <source>
        <dbReference type="SAM" id="SignalP"/>
    </source>
</evidence>
<evidence type="ECO:0000256" key="1">
    <source>
        <dbReference type="ARBA" id="ARBA00006987"/>
    </source>
</evidence>
<comment type="caution">
    <text evidence="3">The sequence shown here is derived from an EMBL/GenBank/DDBJ whole genome shotgun (WGS) entry which is preliminary data.</text>
</comment>
<reference evidence="3 4" key="1">
    <citation type="submission" date="2017-03" db="EMBL/GenBank/DDBJ databases">
        <title>Whole genome sequences of fourteen strains of Bradyrhizobium canariense and one strain of Bradyrhizobium japonicum isolated from Lupinus (Papilionoideae: Genisteae) species in Algeria.</title>
        <authorList>
            <person name="Crovadore J."/>
            <person name="Chekireb D."/>
            <person name="Brachmann A."/>
            <person name="Chablais R."/>
            <person name="Cochard B."/>
            <person name="Lefort F."/>
        </authorList>
    </citation>
    <scope>NUCLEOTIDE SEQUENCE [LARGE SCALE GENOMIC DNA]</scope>
    <source>
        <strain evidence="3 4">UBMA195</strain>
    </source>
</reference>
<sequence length="320" mass="33159">MKQILSALAIGLSSAFATVAVEAWPARPLHAVVPYGAGSTTDIVPRLVLEELSARLGQGIVVENRSGAGGTIGAAAVAKSAPDGQTLLINSNAHTIAPAIYSKLAYDPARDFAAVIPLGTSASVLVVAADKPFKTTAELVAVARARPGALTFASVGMGSATHLSAVRFVTSAGIEALHVPFRGGAEAMSETMTGRVDFFLGPVGLVLPLIEEGKLRPLAVNAATRAASLPDVPTMREAGLADAEYPIWFGIFVPARTPREIVERLHAETRAALQAPAVSAKLKALGVDPLQLAPAEFDDLVRKEIAMNRVLVDAAGIKPE</sequence>
<evidence type="ECO:0008006" key="5">
    <source>
        <dbReference type="Google" id="ProtNLM"/>
    </source>
</evidence>
<protein>
    <recommendedName>
        <fullName evidence="5">Tripartite-type tricarboxylate transporter, receptor component TctC</fullName>
    </recommendedName>
</protein>
<comment type="similarity">
    <text evidence="1">Belongs to the UPF0065 (bug) family.</text>
</comment>
<gene>
    <name evidence="3" type="ORF">BSZ18_01930</name>
</gene>
<dbReference type="PANTHER" id="PTHR42928">
    <property type="entry name" value="TRICARBOXYLATE-BINDING PROTEIN"/>
    <property type="match status" value="1"/>
</dbReference>
<name>A0A1X3HF73_9BRAD</name>
<dbReference type="PANTHER" id="PTHR42928:SF5">
    <property type="entry name" value="BLR1237 PROTEIN"/>
    <property type="match status" value="1"/>
</dbReference>
<dbReference type="SUPFAM" id="SSF53850">
    <property type="entry name" value="Periplasmic binding protein-like II"/>
    <property type="match status" value="1"/>
</dbReference>